<protein>
    <submittedName>
        <fullName evidence="1">Uncharacterized protein</fullName>
    </submittedName>
</protein>
<reference evidence="2" key="1">
    <citation type="submission" date="2024-04" db="EMBL/GenBank/DDBJ databases">
        <title>Salinicola lusitanus LLJ914,a marine bacterium isolated from the Okinawa Trough.</title>
        <authorList>
            <person name="Li J."/>
        </authorList>
    </citation>
    <scope>NUCLEOTIDE SEQUENCE [LARGE SCALE GENOMIC DNA]</scope>
</reference>
<organism evidence="1 2">
    <name type="scientific">Mugilogobius chulae</name>
    <name type="common">yellowstripe goby</name>
    <dbReference type="NCBI Taxonomy" id="88201"/>
    <lineage>
        <taxon>Eukaryota</taxon>
        <taxon>Metazoa</taxon>
        <taxon>Chordata</taxon>
        <taxon>Craniata</taxon>
        <taxon>Vertebrata</taxon>
        <taxon>Euteleostomi</taxon>
        <taxon>Actinopterygii</taxon>
        <taxon>Neopterygii</taxon>
        <taxon>Teleostei</taxon>
        <taxon>Neoteleostei</taxon>
        <taxon>Acanthomorphata</taxon>
        <taxon>Gobiaria</taxon>
        <taxon>Gobiiformes</taxon>
        <taxon>Gobioidei</taxon>
        <taxon>Gobiidae</taxon>
        <taxon>Gobionellinae</taxon>
        <taxon>Mugilogobius</taxon>
    </lineage>
</organism>
<accession>A0AAW0ND62</accession>
<dbReference type="Gene3D" id="3.40.570.10">
    <property type="entry name" value="Extracellular Endonuclease, subunit A"/>
    <property type="match status" value="1"/>
</dbReference>
<dbReference type="InterPro" id="IPR044929">
    <property type="entry name" value="DNA/RNA_non-sp_Endonuclease_sf"/>
</dbReference>
<dbReference type="EMBL" id="JBBPFD010000014">
    <property type="protein sequence ID" value="KAK7898186.1"/>
    <property type="molecule type" value="Genomic_DNA"/>
</dbReference>
<keyword evidence="2" id="KW-1185">Reference proteome</keyword>
<evidence type="ECO:0000313" key="1">
    <source>
        <dbReference type="EMBL" id="KAK7898186.1"/>
    </source>
</evidence>
<sequence length="287" mass="32622">MFPQFKKIWTYFHDSLLPTYSSLYGGLNVVAGPVFDYNFDGRFDSSEQILQFVPGSKIPVPTHFFIVLTSCRDSTSSVLNCEGPLQTVSFVLPHRDTNTESCQVKQLSHQDTNAESCQVLKLSHRDTNAESCQVKQLPHRDTNTESCQVKLLSHRDTNTESCQVKRLSHRDTNTESCQVKLLSHRDTNTESCQVKLLSHRDTNTESCQTDAARGVWTVLNTPDAVALWLQSSGAESEWVEDLMWFHQSRVRDVELLTGLDFYQGSSRPITELLQLKTRPTADIHRKQ</sequence>
<name>A0AAW0ND62_9GOBI</name>
<gene>
    <name evidence="1" type="ORF">WMY93_019039</name>
</gene>
<dbReference type="Proteomes" id="UP001460270">
    <property type="component" value="Unassembled WGS sequence"/>
</dbReference>
<dbReference type="SUPFAM" id="SSF54060">
    <property type="entry name" value="His-Me finger endonucleases"/>
    <property type="match status" value="1"/>
</dbReference>
<dbReference type="InterPro" id="IPR044925">
    <property type="entry name" value="His-Me_finger_sf"/>
</dbReference>
<proteinExistence type="predicted"/>
<comment type="caution">
    <text evidence="1">The sequence shown here is derived from an EMBL/GenBank/DDBJ whole genome shotgun (WGS) entry which is preliminary data.</text>
</comment>
<dbReference type="AlphaFoldDB" id="A0AAW0ND62"/>
<evidence type="ECO:0000313" key="2">
    <source>
        <dbReference type="Proteomes" id="UP001460270"/>
    </source>
</evidence>